<proteinExistence type="predicted"/>
<organism evidence="2 3">
    <name type="scientific">Brevibacterium picturae</name>
    <dbReference type="NCBI Taxonomy" id="260553"/>
    <lineage>
        <taxon>Bacteria</taxon>
        <taxon>Bacillati</taxon>
        <taxon>Actinomycetota</taxon>
        <taxon>Actinomycetes</taxon>
        <taxon>Micrococcales</taxon>
        <taxon>Brevibacteriaceae</taxon>
        <taxon>Brevibacterium</taxon>
    </lineage>
</organism>
<keyword evidence="3" id="KW-1185">Reference proteome</keyword>
<reference evidence="2 3" key="1">
    <citation type="journal article" date="2019" name="Int. J. Syst. Evol. Microbiol.">
        <title>The Global Catalogue of Microorganisms (GCM) 10K type strain sequencing project: providing services to taxonomists for standard genome sequencing and annotation.</title>
        <authorList>
            <consortium name="The Broad Institute Genomics Platform"/>
            <consortium name="The Broad Institute Genome Sequencing Center for Infectious Disease"/>
            <person name="Wu L."/>
            <person name="Ma J."/>
        </authorList>
    </citation>
    <scope>NUCLEOTIDE SEQUENCE [LARGE SCALE GENOMIC DNA]</scope>
    <source>
        <strain evidence="2 3">JCM 13319</strain>
    </source>
</reference>
<dbReference type="Proteomes" id="UP001501791">
    <property type="component" value="Unassembled WGS sequence"/>
</dbReference>
<accession>A0ABN2BQ42</accession>
<comment type="caution">
    <text evidence="2">The sequence shown here is derived from an EMBL/GenBank/DDBJ whole genome shotgun (WGS) entry which is preliminary data.</text>
</comment>
<name>A0ABN2BQ42_9MICO</name>
<gene>
    <name evidence="2" type="ORF">GCM10009691_18620</name>
</gene>
<evidence type="ECO:0000313" key="2">
    <source>
        <dbReference type="EMBL" id="GAA1544455.1"/>
    </source>
</evidence>
<protein>
    <submittedName>
        <fullName evidence="2">Uncharacterized protein</fullName>
    </submittedName>
</protein>
<evidence type="ECO:0000256" key="1">
    <source>
        <dbReference type="SAM" id="MobiDB-lite"/>
    </source>
</evidence>
<evidence type="ECO:0000313" key="3">
    <source>
        <dbReference type="Proteomes" id="UP001501791"/>
    </source>
</evidence>
<feature type="region of interest" description="Disordered" evidence="1">
    <location>
        <begin position="111"/>
        <end position="131"/>
    </location>
</feature>
<dbReference type="EMBL" id="BAAALY010000006">
    <property type="protein sequence ID" value="GAA1544455.1"/>
    <property type="molecule type" value="Genomic_DNA"/>
</dbReference>
<sequence length="131" mass="13799">MSGSIRGSVIATLDEQGIYCGTCENEPGDFAANCDLCKTTLTAAADAVIASLGLREVFTIAWDGQPSMSGGGHRVGLSSETTRGEAIANLSTLADLPGWAERHPNSRIERRVASSWQRDFPTAAAESRVVS</sequence>